<reference evidence="1" key="1">
    <citation type="submission" date="2023-07" db="EMBL/GenBank/DDBJ databases">
        <title>Genomic Encyclopedia of Type Strains, Phase IV (KMG-IV): sequencing the most valuable type-strain genomes for metagenomic binning, comparative biology and taxonomic classification.</title>
        <authorList>
            <person name="Goeker M."/>
        </authorList>
    </citation>
    <scope>NUCLEOTIDE SEQUENCE</scope>
    <source>
        <strain evidence="1">DSM 26174</strain>
    </source>
</reference>
<comment type="caution">
    <text evidence="1">The sequence shown here is derived from an EMBL/GenBank/DDBJ whole genome shotgun (WGS) entry which is preliminary data.</text>
</comment>
<proteinExistence type="predicted"/>
<protein>
    <submittedName>
        <fullName evidence="1">Uncharacterized protein</fullName>
    </submittedName>
</protein>
<name>A0AAE4BUV4_9BACT</name>
<gene>
    <name evidence="1" type="ORF">HNQ88_004537</name>
</gene>
<keyword evidence="2" id="KW-1185">Reference proteome</keyword>
<sequence>MIIDIGLGKSLKMVRTLFFCIIFSLIYSVESFSQIKKAVFHSMGLSDTTKYNGFINSILICEDLSDNSVRYSYSFDENCKLILEYDSQKQTIFGHELICADFEDYRKSYELDSMIDIQLGNDILEVYKFVARDQSSCFIPKCVISTIFFTREYGVLDFFPRDYSHTLSLVRFEGKDMTEVFEKLKAQTEFYLNPLDEYEKRKINLNIKIIDVPEEELKEEVDFFK</sequence>
<dbReference type="AlphaFoldDB" id="A0AAE4BUV4"/>
<evidence type="ECO:0000313" key="2">
    <source>
        <dbReference type="Proteomes" id="UP001185092"/>
    </source>
</evidence>
<dbReference type="EMBL" id="JAVDQD010000008">
    <property type="protein sequence ID" value="MDR6241450.1"/>
    <property type="molecule type" value="Genomic_DNA"/>
</dbReference>
<evidence type="ECO:0000313" key="1">
    <source>
        <dbReference type="EMBL" id="MDR6241450.1"/>
    </source>
</evidence>
<accession>A0AAE4BUV4</accession>
<organism evidence="1 2">
    <name type="scientific">Aureibacter tunicatorum</name>
    <dbReference type="NCBI Taxonomy" id="866807"/>
    <lineage>
        <taxon>Bacteria</taxon>
        <taxon>Pseudomonadati</taxon>
        <taxon>Bacteroidota</taxon>
        <taxon>Cytophagia</taxon>
        <taxon>Cytophagales</taxon>
        <taxon>Persicobacteraceae</taxon>
        <taxon>Aureibacter</taxon>
    </lineage>
</organism>
<dbReference type="Proteomes" id="UP001185092">
    <property type="component" value="Unassembled WGS sequence"/>
</dbReference>
<dbReference type="RefSeq" id="WP_309942241.1">
    <property type="nucleotide sequence ID" value="NZ_AP025306.1"/>
</dbReference>